<dbReference type="GO" id="GO:0034715">
    <property type="term" value="C:pICln-Sm protein complex"/>
    <property type="evidence" value="ECO:0007669"/>
    <property type="project" value="TreeGrafter"/>
</dbReference>
<feature type="compositionally biased region" description="Acidic residues" evidence="5">
    <location>
        <begin position="226"/>
        <end position="238"/>
    </location>
</feature>
<dbReference type="GO" id="GO:0000387">
    <property type="term" value="P:spliceosomal snRNP assembly"/>
    <property type="evidence" value="ECO:0007669"/>
    <property type="project" value="TreeGrafter"/>
</dbReference>
<protein>
    <recommendedName>
        <fullName evidence="8">Regulator of volume decrease after cellular swelling-domain-containing protein</fullName>
    </recommendedName>
</protein>
<feature type="compositionally biased region" description="Polar residues" evidence="5">
    <location>
        <begin position="62"/>
        <end position="82"/>
    </location>
</feature>
<dbReference type="AlphaFoldDB" id="A0A8E0QRR3"/>
<dbReference type="RefSeq" id="XP_043146804.1">
    <property type="nucleotide sequence ID" value="XM_043290869.1"/>
</dbReference>
<dbReference type="Pfam" id="PF03517">
    <property type="entry name" value="Voldacs"/>
    <property type="match status" value="1"/>
</dbReference>
<proteinExistence type="predicted"/>
<dbReference type="GeneID" id="66993437"/>
<dbReference type="EMBL" id="BBXM02000004">
    <property type="protein sequence ID" value="GIC89538.1"/>
    <property type="molecule type" value="Genomic_DNA"/>
</dbReference>
<sequence>MEPLRSAPEASSFVLLADHQSRTPASFHSGPPVLHYHSKQCKLVILERDLLSTPALNAIRGSNTTANGSSDHTSTAAASNNVAGDGDEGQENELVVDGVDVWVTSDKFLLYAPIVAAGVSIPYPSISLHAIQRLRLPGSTAEVQGLYMQIANPPAPGTNTEDDEEESITLTIVPPTGAEYTGGATTAAAPSAEDAMEDQSEKPEETPVQMMYGAVSACSNLHPDPMEEDDEEGDGDEDSLMRSGFVTMGSADGGLPPPMDGSSGWITAENMHEFFDEEGNWIGGGEEPSLPLGPGAGTVRQREGEGEGAEGGDGQGEDEETKWRRTD</sequence>
<dbReference type="InterPro" id="IPR011993">
    <property type="entry name" value="PH-like_dom_sf"/>
</dbReference>
<keyword evidence="4" id="KW-0539">Nucleus</keyword>
<feature type="region of interest" description="Disordered" evidence="5">
    <location>
        <begin position="175"/>
        <end position="203"/>
    </location>
</feature>
<keyword evidence="3" id="KW-0963">Cytoplasm</keyword>
<feature type="compositionally biased region" description="Low complexity" evidence="5">
    <location>
        <begin position="175"/>
        <end position="193"/>
    </location>
</feature>
<evidence type="ECO:0000313" key="7">
    <source>
        <dbReference type="Proteomes" id="UP000036893"/>
    </source>
</evidence>
<dbReference type="Gene3D" id="2.30.29.30">
    <property type="entry name" value="Pleckstrin-homology domain (PH domain)/Phosphotyrosine-binding domain (PTB)"/>
    <property type="match status" value="1"/>
</dbReference>
<comment type="caution">
    <text evidence="6">The sequence shown here is derived from an EMBL/GenBank/DDBJ whole genome shotgun (WGS) entry which is preliminary data.</text>
</comment>
<reference evidence="6" key="2">
    <citation type="submission" date="2021-01" db="EMBL/GenBank/DDBJ databases">
        <title>Pan-genome distribution and transcriptional activeness of fungal secondary metabolism genes in Aspergillus section Fumigati.</title>
        <authorList>
            <person name="Takahashi H."/>
            <person name="Umemura M."/>
            <person name="Ninomiya A."/>
            <person name="Kusuya Y."/>
            <person name="Urayama S."/>
            <person name="Shimizu M."/>
            <person name="Watanabe A."/>
            <person name="Kamei K."/>
            <person name="Yaguchi T."/>
            <person name="Hagiwara D."/>
        </authorList>
    </citation>
    <scope>NUCLEOTIDE SEQUENCE</scope>
    <source>
        <strain evidence="6">IFM 46973</strain>
    </source>
</reference>
<evidence type="ECO:0000256" key="1">
    <source>
        <dbReference type="ARBA" id="ARBA00004123"/>
    </source>
</evidence>
<dbReference type="GO" id="GO:0005829">
    <property type="term" value="C:cytosol"/>
    <property type="evidence" value="ECO:0007669"/>
    <property type="project" value="TreeGrafter"/>
</dbReference>
<evidence type="ECO:0008006" key="8">
    <source>
        <dbReference type="Google" id="ProtNLM"/>
    </source>
</evidence>
<name>A0A8E0QRR3_9EURO</name>
<dbReference type="InterPro" id="IPR039924">
    <property type="entry name" value="ICln/Lot5/Saf5"/>
</dbReference>
<feature type="region of interest" description="Disordered" evidence="5">
    <location>
        <begin position="62"/>
        <end position="90"/>
    </location>
</feature>
<gene>
    <name evidence="6" type="ORF">Aud_005960</name>
</gene>
<evidence type="ECO:0000256" key="5">
    <source>
        <dbReference type="SAM" id="MobiDB-lite"/>
    </source>
</evidence>
<reference evidence="6" key="1">
    <citation type="journal article" date="2015" name="Genome Announc.">
        <title>Draft Genome Sequence of the Pathogenic Filamentous Fungus Aspergillus udagawae Strain IFM 46973T.</title>
        <authorList>
            <person name="Kusuya Y."/>
            <person name="Takahashi-Nakaguchi A."/>
            <person name="Takahashi H."/>
            <person name="Yaguchi T."/>
        </authorList>
    </citation>
    <scope>NUCLEOTIDE SEQUENCE</scope>
    <source>
        <strain evidence="6">IFM 46973</strain>
    </source>
</reference>
<organism evidence="6 7">
    <name type="scientific">Aspergillus udagawae</name>
    <dbReference type="NCBI Taxonomy" id="91492"/>
    <lineage>
        <taxon>Eukaryota</taxon>
        <taxon>Fungi</taxon>
        <taxon>Dikarya</taxon>
        <taxon>Ascomycota</taxon>
        <taxon>Pezizomycotina</taxon>
        <taxon>Eurotiomycetes</taxon>
        <taxon>Eurotiomycetidae</taxon>
        <taxon>Eurotiales</taxon>
        <taxon>Aspergillaceae</taxon>
        <taxon>Aspergillus</taxon>
        <taxon>Aspergillus subgen. Fumigati</taxon>
    </lineage>
</organism>
<evidence type="ECO:0000256" key="4">
    <source>
        <dbReference type="ARBA" id="ARBA00023242"/>
    </source>
</evidence>
<evidence type="ECO:0000256" key="2">
    <source>
        <dbReference type="ARBA" id="ARBA00004496"/>
    </source>
</evidence>
<dbReference type="PANTHER" id="PTHR21399">
    <property type="entry name" value="CHLORIDE CONDUCTANCE REGULATORY PROTEIN ICLN"/>
    <property type="match status" value="1"/>
</dbReference>
<dbReference type="Proteomes" id="UP000036893">
    <property type="component" value="Unassembled WGS sequence"/>
</dbReference>
<comment type="subcellular location">
    <subcellularLocation>
        <location evidence="2">Cytoplasm</location>
    </subcellularLocation>
    <subcellularLocation>
        <location evidence="1">Nucleus</location>
    </subcellularLocation>
</comment>
<feature type="compositionally biased region" description="Acidic residues" evidence="5">
    <location>
        <begin position="306"/>
        <end position="320"/>
    </location>
</feature>
<dbReference type="GO" id="GO:0045292">
    <property type="term" value="P:mRNA cis splicing, via spliceosome"/>
    <property type="evidence" value="ECO:0007669"/>
    <property type="project" value="TreeGrafter"/>
</dbReference>
<accession>A0A8E0QRR3</accession>
<evidence type="ECO:0000256" key="3">
    <source>
        <dbReference type="ARBA" id="ARBA00022490"/>
    </source>
</evidence>
<dbReference type="GO" id="GO:0005681">
    <property type="term" value="C:spliceosomal complex"/>
    <property type="evidence" value="ECO:0007669"/>
    <property type="project" value="TreeGrafter"/>
</dbReference>
<feature type="region of interest" description="Disordered" evidence="5">
    <location>
        <begin position="220"/>
        <end position="327"/>
    </location>
</feature>
<evidence type="ECO:0000313" key="6">
    <source>
        <dbReference type="EMBL" id="GIC89538.1"/>
    </source>
</evidence>
<dbReference type="PANTHER" id="PTHR21399:SF0">
    <property type="entry name" value="METHYLOSOME SUBUNIT PICLN"/>
    <property type="match status" value="1"/>
</dbReference>